<dbReference type="PROSITE" id="PS50943">
    <property type="entry name" value="HTH_CROC1"/>
    <property type="match status" value="1"/>
</dbReference>
<organism evidence="2 3">
    <name type="scientific">Coprobacillus cateniformis</name>
    <dbReference type="NCBI Taxonomy" id="100884"/>
    <lineage>
        <taxon>Bacteria</taxon>
        <taxon>Bacillati</taxon>
        <taxon>Bacillota</taxon>
        <taxon>Erysipelotrichia</taxon>
        <taxon>Erysipelotrichales</taxon>
        <taxon>Coprobacillaceae</taxon>
        <taxon>Coprobacillus</taxon>
    </lineage>
</organism>
<evidence type="ECO:0000313" key="2">
    <source>
        <dbReference type="EMBL" id="EFW03438.1"/>
    </source>
</evidence>
<feature type="domain" description="HTH cro/C1-type" evidence="1">
    <location>
        <begin position="14"/>
        <end position="68"/>
    </location>
</feature>
<dbReference type="CDD" id="cd00093">
    <property type="entry name" value="HTH_XRE"/>
    <property type="match status" value="1"/>
</dbReference>
<dbReference type="Gene3D" id="1.10.260.40">
    <property type="entry name" value="lambda repressor-like DNA-binding domains"/>
    <property type="match status" value="1"/>
</dbReference>
<dbReference type="Pfam" id="PF01381">
    <property type="entry name" value="HTH_3"/>
    <property type="match status" value="1"/>
</dbReference>
<dbReference type="AlphaFoldDB" id="E7GEI7"/>
<reference evidence="2 3" key="1">
    <citation type="submission" date="2010-12" db="EMBL/GenBank/DDBJ databases">
        <title>The Genome Sequence of Coprobacillus sp. strain 29_1.</title>
        <authorList>
            <consortium name="The Broad Institute Genome Sequencing Platform"/>
            <person name="Earl A."/>
            <person name="Ward D."/>
            <person name="Feldgarden M."/>
            <person name="Gevers D."/>
            <person name="Daigneault M."/>
            <person name="Sibley C.D."/>
            <person name="White A."/>
            <person name="Strauss J."/>
            <person name="Allen-Vercoe E."/>
            <person name="Young S.K."/>
            <person name="Zeng Q."/>
            <person name="Gargeya S."/>
            <person name="Fitzgerald M."/>
            <person name="Haas B."/>
            <person name="Abouelleil A."/>
            <person name="Alvarado L."/>
            <person name="Arachchi H.M."/>
            <person name="Berlin A."/>
            <person name="Brown A."/>
            <person name="Chapman S.B."/>
            <person name="Chen Z."/>
            <person name="Dunbar C."/>
            <person name="Freedman E."/>
            <person name="Gearin G."/>
            <person name="Gellesch M."/>
            <person name="Goldberg J."/>
            <person name="Griggs A."/>
            <person name="Gujja S."/>
            <person name="Heilman E."/>
            <person name="Heiman D."/>
            <person name="Howarth C."/>
            <person name="Larson L."/>
            <person name="Lui A."/>
            <person name="MacDonald P.J.P."/>
            <person name="Mehta T."/>
            <person name="Montmayeur A."/>
            <person name="Murphy C."/>
            <person name="Neiman D."/>
            <person name="Pearson M."/>
            <person name="Priest M."/>
            <person name="Roberts A."/>
            <person name="Saif S."/>
            <person name="Shea T."/>
            <person name="Shenoy N."/>
            <person name="Sisk P."/>
            <person name="Stolte C."/>
            <person name="Sykes S."/>
            <person name="White J."/>
            <person name="Yandava C."/>
            <person name="Nusbaum C."/>
            <person name="Birren B."/>
        </authorList>
    </citation>
    <scope>NUCLEOTIDE SEQUENCE [LARGE SCALE GENOMIC DNA]</scope>
    <source>
        <strain evidence="2 3">29_1</strain>
    </source>
</reference>
<accession>E7GEI7</accession>
<proteinExistence type="predicted"/>
<gene>
    <name evidence="2" type="ORF">HMPREF9488_03129</name>
</gene>
<dbReference type="GO" id="GO:0003677">
    <property type="term" value="F:DNA binding"/>
    <property type="evidence" value="ECO:0007669"/>
    <property type="project" value="InterPro"/>
</dbReference>
<dbReference type="OrthoDB" id="8527218at2"/>
<dbReference type="SMART" id="SM00530">
    <property type="entry name" value="HTH_XRE"/>
    <property type="match status" value="1"/>
</dbReference>
<dbReference type="InterPro" id="IPR001387">
    <property type="entry name" value="Cro/C1-type_HTH"/>
</dbReference>
<keyword evidence="3" id="KW-1185">Reference proteome</keyword>
<dbReference type="SUPFAM" id="SSF47413">
    <property type="entry name" value="lambda repressor-like DNA-binding domains"/>
    <property type="match status" value="1"/>
</dbReference>
<comment type="caution">
    <text evidence="2">The sequence shown here is derived from an EMBL/GenBank/DDBJ whole genome shotgun (WGS) entry which is preliminary data.</text>
</comment>
<dbReference type="InterPro" id="IPR010982">
    <property type="entry name" value="Lambda_DNA-bd_dom_sf"/>
</dbReference>
<protein>
    <recommendedName>
        <fullName evidence="1">HTH cro/C1-type domain-containing protein</fullName>
    </recommendedName>
</protein>
<name>E7GEI7_9FIRM</name>
<dbReference type="EMBL" id="ADKX01000046">
    <property type="protein sequence ID" value="EFW03438.1"/>
    <property type="molecule type" value="Genomic_DNA"/>
</dbReference>
<dbReference type="Proteomes" id="UP000003157">
    <property type="component" value="Unassembled WGS sequence"/>
</dbReference>
<dbReference type="HOGENOM" id="CLU_2315482_0_0_9"/>
<sequence>MKTKKKEAYNMNAFRLLRLCNDLTVVEVAEEMQLSPQYIRDIERGYRYPAQDKIVKFCELFNISVETLDEIQNCQEKYKNEQPLKSYQKMLMRTLMNLL</sequence>
<evidence type="ECO:0000259" key="1">
    <source>
        <dbReference type="PROSITE" id="PS50943"/>
    </source>
</evidence>
<evidence type="ECO:0000313" key="3">
    <source>
        <dbReference type="Proteomes" id="UP000003157"/>
    </source>
</evidence>